<keyword evidence="2" id="KW-1185">Reference proteome</keyword>
<proteinExistence type="predicted"/>
<evidence type="ECO:0000313" key="2">
    <source>
        <dbReference type="Proteomes" id="UP000220959"/>
    </source>
</evidence>
<name>A0ACC9CZ17_9FIRM</name>
<comment type="caution">
    <text evidence="1">The sequence shown here is derived from an EMBL/GenBank/DDBJ whole genome shotgun (WGS) entry which is preliminary data.</text>
</comment>
<gene>
    <name evidence="1" type="ORF">CGS49_07465</name>
</gene>
<accession>A0ACC9CZ17</accession>
<evidence type="ECO:0000313" key="1">
    <source>
        <dbReference type="EMBL" id="PDX61009.1"/>
    </source>
</evidence>
<sequence length="60" mass="6573">MRRRKGSSFSGRHRLRGQVVRWALLAAVVVLVLACGYGCAVQKLVYSARGTLIFLPSSLP</sequence>
<dbReference type="Proteomes" id="UP000220959">
    <property type="component" value="Unassembled WGS sequence"/>
</dbReference>
<dbReference type="EMBL" id="NMTR01000019">
    <property type="protein sequence ID" value="PDX61009.1"/>
    <property type="molecule type" value="Genomic_DNA"/>
</dbReference>
<reference evidence="1 2" key="1">
    <citation type="journal article" date="2017" name="Front. Microbiol.">
        <title>New Insights into the Diversity of the Genus Faecalibacterium.</title>
        <authorList>
            <person name="Benevides L."/>
            <person name="Burman S."/>
            <person name="Martin R."/>
            <person name="Robert V."/>
            <person name="Thomas M."/>
            <person name="Miquel S."/>
            <person name="Chain F."/>
            <person name="Sokol H."/>
            <person name="Bermudez-Humaran L.G."/>
            <person name="Morrison M."/>
            <person name="Langella P."/>
            <person name="Azevedo V.A."/>
            <person name="Chatel J.M."/>
            <person name="Soares S."/>
        </authorList>
    </citation>
    <scope>NUCLEOTIDE SEQUENCE [LARGE SCALE GENOMIC DNA]</scope>
    <source>
        <strain evidence="2">CNCM I-4541</strain>
    </source>
</reference>
<protein>
    <submittedName>
        <fullName evidence="1">Uncharacterized protein</fullName>
    </submittedName>
</protein>
<organism evidence="1 2">
    <name type="scientific">Faecalibacterium langellae</name>
    <dbReference type="NCBI Taxonomy" id="3435293"/>
    <lineage>
        <taxon>Bacteria</taxon>
        <taxon>Bacillati</taxon>
        <taxon>Bacillota</taxon>
        <taxon>Clostridia</taxon>
        <taxon>Eubacteriales</taxon>
        <taxon>Oscillospiraceae</taxon>
        <taxon>Faecalibacterium</taxon>
    </lineage>
</organism>